<dbReference type="PRINTS" id="PR00385">
    <property type="entry name" value="P450"/>
</dbReference>
<evidence type="ECO:0000256" key="1">
    <source>
        <dbReference type="ARBA" id="ARBA00001971"/>
    </source>
</evidence>
<accession>A0AAV9P5F6</accession>
<evidence type="ECO:0000313" key="7">
    <source>
        <dbReference type="EMBL" id="KAK5166454.1"/>
    </source>
</evidence>
<comment type="caution">
    <text evidence="7">The sequence shown here is derived from an EMBL/GenBank/DDBJ whole genome shotgun (WGS) entry which is preliminary data.</text>
</comment>
<dbReference type="SUPFAM" id="SSF48264">
    <property type="entry name" value="Cytochrome P450"/>
    <property type="match status" value="1"/>
</dbReference>
<name>A0AAV9P5F6_9PEZI</name>
<keyword evidence="3 5" id="KW-0479">Metal-binding</keyword>
<evidence type="ECO:0000256" key="4">
    <source>
        <dbReference type="ARBA" id="ARBA00023004"/>
    </source>
</evidence>
<dbReference type="AlphaFoldDB" id="A0AAV9P5F6"/>
<evidence type="ECO:0000256" key="6">
    <source>
        <dbReference type="RuleBase" id="RU000461"/>
    </source>
</evidence>
<feature type="binding site" description="axial binding residue" evidence="5">
    <location>
        <position position="436"/>
    </location>
    <ligand>
        <name>heme</name>
        <dbReference type="ChEBI" id="CHEBI:30413"/>
    </ligand>
    <ligandPart>
        <name>Fe</name>
        <dbReference type="ChEBI" id="CHEBI:18248"/>
    </ligandPart>
</feature>
<dbReference type="InterPro" id="IPR001128">
    <property type="entry name" value="Cyt_P450"/>
</dbReference>
<keyword evidence="6" id="KW-0503">Monooxygenase</keyword>
<dbReference type="InterPro" id="IPR017972">
    <property type="entry name" value="Cyt_P450_CS"/>
</dbReference>
<evidence type="ECO:0000256" key="2">
    <source>
        <dbReference type="ARBA" id="ARBA00010617"/>
    </source>
</evidence>
<dbReference type="PANTHER" id="PTHR24305">
    <property type="entry name" value="CYTOCHROME P450"/>
    <property type="match status" value="1"/>
</dbReference>
<reference evidence="7 8" key="1">
    <citation type="submission" date="2023-08" db="EMBL/GenBank/DDBJ databases">
        <title>Black Yeasts Isolated from many extreme environments.</title>
        <authorList>
            <person name="Coleine C."/>
            <person name="Stajich J.E."/>
            <person name="Selbmann L."/>
        </authorList>
    </citation>
    <scope>NUCLEOTIDE SEQUENCE [LARGE SCALE GENOMIC DNA]</scope>
    <source>
        <strain evidence="7 8">CCFEE 5935</strain>
    </source>
</reference>
<dbReference type="PROSITE" id="PS00086">
    <property type="entry name" value="CYTOCHROME_P450"/>
    <property type="match status" value="1"/>
</dbReference>
<evidence type="ECO:0000256" key="3">
    <source>
        <dbReference type="ARBA" id="ARBA00022723"/>
    </source>
</evidence>
<gene>
    <name evidence="7" type="ORF">LTR77_007997</name>
</gene>
<dbReference type="GO" id="GO:0020037">
    <property type="term" value="F:heme binding"/>
    <property type="evidence" value="ECO:0007669"/>
    <property type="project" value="InterPro"/>
</dbReference>
<dbReference type="GeneID" id="89929331"/>
<evidence type="ECO:0000256" key="5">
    <source>
        <dbReference type="PIRSR" id="PIRSR602401-1"/>
    </source>
</evidence>
<dbReference type="InterPro" id="IPR036396">
    <property type="entry name" value="Cyt_P450_sf"/>
</dbReference>
<dbReference type="EMBL" id="JAVRRT010000013">
    <property type="protein sequence ID" value="KAK5166454.1"/>
    <property type="molecule type" value="Genomic_DNA"/>
</dbReference>
<comment type="cofactor">
    <cofactor evidence="1 5">
        <name>heme</name>
        <dbReference type="ChEBI" id="CHEBI:30413"/>
    </cofactor>
</comment>
<organism evidence="7 8">
    <name type="scientific">Saxophila tyrrhenica</name>
    <dbReference type="NCBI Taxonomy" id="1690608"/>
    <lineage>
        <taxon>Eukaryota</taxon>
        <taxon>Fungi</taxon>
        <taxon>Dikarya</taxon>
        <taxon>Ascomycota</taxon>
        <taxon>Pezizomycotina</taxon>
        <taxon>Dothideomycetes</taxon>
        <taxon>Dothideomycetidae</taxon>
        <taxon>Mycosphaerellales</taxon>
        <taxon>Extremaceae</taxon>
        <taxon>Saxophila</taxon>
    </lineage>
</organism>
<keyword evidence="5 6" id="KW-0349">Heme</keyword>
<proteinExistence type="inferred from homology"/>
<dbReference type="RefSeq" id="XP_064656336.1">
    <property type="nucleotide sequence ID" value="XM_064805231.1"/>
</dbReference>
<dbReference type="GO" id="GO:0005506">
    <property type="term" value="F:iron ion binding"/>
    <property type="evidence" value="ECO:0007669"/>
    <property type="project" value="InterPro"/>
</dbReference>
<dbReference type="InterPro" id="IPR002401">
    <property type="entry name" value="Cyt_P450_E_grp-I"/>
</dbReference>
<keyword evidence="8" id="KW-1185">Reference proteome</keyword>
<keyword evidence="4 5" id="KW-0408">Iron</keyword>
<dbReference type="GO" id="GO:0016705">
    <property type="term" value="F:oxidoreductase activity, acting on paired donors, with incorporation or reduction of molecular oxygen"/>
    <property type="evidence" value="ECO:0007669"/>
    <property type="project" value="InterPro"/>
</dbReference>
<dbReference type="InterPro" id="IPR050121">
    <property type="entry name" value="Cytochrome_P450_monoxygenase"/>
</dbReference>
<evidence type="ECO:0008006" key="9">
    <source>
        <dbReference type="Google" id="ProtNLM"/>
    </source>
</evidence>
<dbReference type="Gene3D" id="1.10.630.10">
    <property type="entry name" value="Cytochrome P450"/>
    <property type="match status" value="1"/>
</dbReference>
<dbReference type="PRINTS" id="PR00463">
    <property type="entry name" value="EP450I"/>
</dbReference>
<keyword evidence="6" id="KW-0560">Oxidoreductase</keyword>
<dbReference type="Proteomes" id="UP001337655">
    <property type="component" value="Unassembled WGS sequence"/>
</dbReference>
<dbReference type="PANTHER" id="PTHR24305:SF166">
    <property type="entry name" value="CYTOCHROME P450 12A4, MITOCHONDRIAL-RELATED"/>
    <property type="match status" value="1"/>
</dbReference>
<dbReference type="Pfam" id="PF00067">
    <property type="entry name" value="p450"/>
    <property type="match status" value="1"/>
</dbReference>
<protein>
    <recommendedName>
        <fullName evidence="9">Cytochrome P450</fullName>
    </recommendedName>
</protein>
<comment type="similarity">
    <text evidence="2 6">Belongs to the cytochrome P450 family.</text>
</comment>
<dbReference type="GO" id="GO:0004497">
    <property type="term" value="F:monooxygenase activity"/>
    <property type="evidence" value="ECO:0007669"/>
    <property type="project" value="UniProtKB-KW"/>
</dbReference>
<sequence>MFTGLSTIQLLLILAGTFVIWRNVQTNLISPLCHIPGPFLARLTPYWLVFIDLAGTRTTTIHQLHQKYGPVVRIGPKELSFADQASVNEMYSQQTAFMKAEIYDSMSVKPLGIFSLRDKGLHSQRRSLLSYAFSQANVTTCAPLVHAQVAKLVGKIGAKKGMPVDMLLLFRLFSLDVVGELFLGSSFGGLDNEDPPQFLLDIDQHFLLSGIEWNFPWIYALMTILPFQGVQWFLGARRRLNEYGENAYRTYIKRFGRESGRKDLLTKILSPKDGNQVLTDRETYTEIGNLVFAGTDTTSTTLTYLFWELTRNPEWQQRIRDELRGLDRNDSSSDGVQLLKASDAPVLEAVINEALRLHPAAPASLPRATPPGGAQLGLYYIPEDTVVSAQCYTTQRDPTAFPDPDTFDPERWLKNEQTDPKAKDLFMPFSKGTRACLGRPLAMMELREATSALLLKYSVTAAPETTADSMAMRDHFLVLPKGGRCDLIFEPL</sequence>
<evidence type="ECO:0000313" key="8">
    <source>
        <dbReference type="Proteomes" id="UP001337655"/>
    </source>
</evidence>